<dbReference type="Proteomes" id="UP000320762">
    <property type="component" value="Unassembled WGS sequence"/>
</dbReference>
<dbReference type="Gene3D" id="3.30.530.20">
    <property type="match status" value="1"/>
</dbReference>
<sequence>MWILQRNRDTLLATTLLACAVYGQESNLPPEEPGVFKTQANATIDAPIDVVWNALLDFPSYPDWNPFVRSQVLASDLFIPLDDQSNPVAGQKLIINVQTPPLDPPVDADTPSDPLHAQMSYENITVLEGAPTYRCAWKQIMIVDALLNATRWQALSTLEDGRTYYEAREVYSGSLATTLESTLGEGLQQGFDVQASELKAYVEGA</sequence>
<feature type="domain" description="Coenzyme Q-binding protein COQ10 START" evidence="2">
    <location>
        <begin position="44"/>
        <end position="74"/>
    </location>
</feature>
<dbReference type="CDD" id="cd07822">
    <property type="entry name" value="SRPBCC_4"/>
    <property type="match status" value="1"/>
</dbReference>
<gene>
    <name evidence="3" type="ORF">BD626DRAFT_476938</name>
</gene>
<dbReference type="OrthoDB" id="509124at2759"/>
<proteinExistence type="predicted"/>
<evidence type="ECO:0000313" key="4">
    <source>
        <dbReference type="Proteomes" id="UP000320762"/>
    </source>
</evidence>
<protein>
    <recommendedName>
        <fullName evidence="2">Coenzyme Q-binding protein COQ10 START domain-containing protein</fullName>
    </recommendedName>
</protein>
<name>A0A550CZR7_9AGAR</name>
<comment type="caution">
    <text evidence="3">The sequence shown here is derived from an EMBL/GenBank/DDBJ whole genome shotgun (WGS) entry which is preliminary data.</text>
</comment>
<evidence type="ECO:0000259" key="2">
    <source>
        <dbReference type="Pfam" id="PF03364"/>
    </source>
</evidence>
<accession>A0A550CZR7</accession>
<organism evidence="3 4">
    <name type="scientific">Schizophyllum amplum</name>
    <dbReference type="NCBI Taxonomy" id="97359"/>
    <lineage>
        <taxon>Eukaryota</taxon>
        <taxon>Fungi</taxon>
        <taxon>Dikarya</taxon>
        <taxon>Basidiomycota</taxon>
        <taxon>Agaricomycotina</taxon>
        <taxon>Agaricomycetes</taxon>
        <taxon>Agaricomycetidae</taxon>
        <taxon>Agaricales</taxon>
        <taxon>Schizophyllaceae</taxon>
        <taxon>Schizophyllum</taxon>
    </lineage>
</organism>
<evidence type="ECO:0000313" key="3">
    <source>
        <dbReference type="EMBL" id="TRM70288.1"/>
    </source>
</evidence>
<evidence type="ECO:0000256" key="1">
    <source>
        <dbReference type="SAM" id="SignalP"/>
    </source>
</evidence>
<reference evidence="3 4" key="1">
    <citation type="journal article" date="2019" name="New Phytol.">
        <title>Comparative genomics reveals unique wood-decay strategies and fruiting body development in the Schizophyllaceae.</title>
        <authorList>
            <person name="Almasi E."/>
            <person name="Sahu N."/>
            <person name="Krizsan K."/>
            <person name="Balint B."/>
            <person name="Kovacs G.M."/>
            <person name="Kiss B."/>
            <person name="Cseklye J."/>
            <person name="Drula E."/>
            <person name="Henrissat B."/>
            <person name="Nagy I."/>
            <person name="Chovatia M."/>
            <person name="Adam C."/>
            <person name="LaButti K."/>
            <person name="Lipzen A."/>
            <person name="Riley R."/>
            <person name="Grigoriev I.V."/>
            <person name="Nagy L.G."/>
        </authorList>
    </citation>
    <scope>NUCLEOTIDE SEQUENCE [LARGE SCALE GENOMIC DNA]</scope>
    <source>
        <strain evidence="3 4">NL-1724</strain>
    </source>
</reference>
<dbReference type="Pfam" id="PF03364">
    <property type="entry name" value="Polyketide_cyc"/>
    <property type="match status" value="1"/>
</dbReference>
<dbReference type="InterPro" id="IPR023393">
    <property type="entry name" value="START-like_dom_sf"/>
</dbReference>
<feature type="signal peptide" evidence="1">
    <location>
        <begin position="1"/>
        <end position="23"/>
    </location>
</feature>
<keyword evidence="1" id="KW-0732">Signal</keyword>
<keyword evidence="4" id="KW-1185">Reference proteome</keyword>
<dbReference type="SUPFAM" id="SSF55961">
    <property type="entry name" value="Bet v1-like"/>
    <property type="match status" value="1"/>
</dbReference>
<dbReference type="AlphaFoldDB" id="A0A550CZR7"/>
<dbReference type="EMBL" id="VDMD01000001">
    <property type="protein sequence ID" value="TRM70288.1"/>
    <property type="molecule type" value="Genomic_DNA"/>
</dbReference>
<dbReference type="InterPro" id="IPR005031">
    <property type="entry name" value="COQ10_START"/>
</dbReference>
<feature type="chain" id="PRO_5022108531" description="Coenzyme Q-binding protein COQ10 START domain-containing protein" evidence="1">
    <location>
        <begin position="24"/>
        <end position="205"/>
    </location>
</feature>
<dbReference type="PANTHER" id="PTHR36166">
    <property type="entry name" value="CHROMOSOME 9, WHOLE GENOME SHOTGUN SEQUENCE"/>
    <property type="match status" value="1"/>
</dbReference>
<dbReference type="PANTHER" id="PTHR36166:SF1">
    <property type="entry name" value="SRPBCC DOMAIN-CONTAINING PROTEIN"/>
    <property type="match status" value="1"/>
</dbReference>